<dbReference type="EMBL" id="CAJGYO010000003">
    <property type="protein sequence ID" value="CAD6220782.1"/>
    <property type="molecule type" value="Genomic_DNA"/>
</dbReference>
<dbReference type="SUPFAM" id="SSF54534">
    <property type="entry name" value="FKBP-like"/>
    <property type="match status" value="1"/>
</dbReference>
<feature type="coiled-coil region" evidence="2">
    <location>
        <begin position="421"/>
        <end position="448"/>
    </location>
</feature>
<keyword evidence="1" id="KW-0697">Rotamase</keyword>
<feature type="domain" description="PPIase FKBP-type" evidence="4">
    <location>
        <begin position="114"/>
        <end position="208"/>
    </location>
</feature>
<name>A0A811NEJ7_9POAL</name>
<dbReference type="PANTHER" id="PTHR47862:SF2">
    <property type="entry name" value="PEPTIDYLPROLYL ISOMERASE"/>
    <property type="match status" value="1"/>
</dbReference>
<comment type="caution">
    <text evidence="5">The sequence shown here is derived from an EMBL/GenBank/DDBJ whole genome shotgun (WGS) entry which is preliminary data.</text>
</comment>
<dbReference type="GO" id="GO:0009543">
    <property type="term" value="C:chloroplast thylakoid lumen"/>
    <property type="evidence" value="ECO:0007669"/>
    <property type="project" value="TreeGrafter"/>
</dbReference>
<keyword evidence="1" id="KW-0413">Isomerase</keyword>
<dbReference type="Proteomes" id="UP000604825">
    <property type="component" value="Unassembled WGS sequence"/>
</dbReference>
<keyword evidence="2" id="KW-0175">Coiled coil</keyword>
<evidence type="ECO:0000259" key="4">
    <source>
        <dbReference type="PROSITE" id="PS50059"/>
    </source>
</evidence>
<reference evidence="5" key="1">
    <citation type="submission" date="2020-10" db="EMBL/GenBank/DDBJ databases">
        <authorList>
            <person name="Han B."/>
            <person name="Lu T."/>
            <person name="Zhao Q."/>
            <person name="Huang X."/>
            <person name="Zhao Y."/>
        </authorList>
    </citation>
    <scope>NUCLEOTIDE SEQUENCE</scope>
</reference>
<dbReference type="Gene3D" id="3.10.50.40">
    <property type="match status" value="1"/>
</dbReference>
<keyword evidence="6" id="KW-1185">Reference proteome</keyword>
<evidence type="ECO:0000313" key="6">
    <source>
        <dbReference type="Proteomes" id="UP000604825"/>
    </source>
</evidence>
<evidence type="ECO:0000256" key="3">
    <source>
        <dbReference type="SAM" id="MobiDB-lite"/>
    </source>
</evidence>
<dbReference type="InterPro" id="IPR046357">
    <property type="entry name" value="PPIase_dom_sf"/>
</dbReference>
<comment type="catalytic activity">
    <reaction evidence="1">
        <text>[protein]-peptidylproline (omega=180) = [protein]-peptidylproline (omega=0)</text>
        <dbReference type="Rhea" id="RHEA:16237"/>
        <dbReference type="Rhea" id="RHEA-COMP:10747"/>
        <dbReference type="Rhea" id="RHEA-COMP:10748"/>
        <dbReference type="ChEBI" id="CHEBI:83833"/>
        <dbReference type="ChEBI" id="CHEBI:83834"/>
        <dbReference type="EC" id="5.2.1.8"/>
    </reaction>
</comment>
<feature type="region of interest" description="Disordered" evidence="3">
    <location>
        <begin position="540"/>
        <end position="585"/>
    </location>
</feature>
<sequence>MELSVVPSLSLSLRRALPPLPARRAARRPAFACRCSGSPDASPVATRRWFASLLAAAAAVGVGVAGGGGEAGAVSTSRRALRASKIPESEFTTLPNGLKYYDIKVGSGAKAVKGSRVAVHYVAKWKGITFMTSRQGLGVGGGTPYGFDVGNSERGNVLKGLDLGVEGMKVGGQRLIIVPPELAYGKKGVQEIPPNATIELDVELLSIKQSAFGANRHSSYTDSSGSSFQLEQSFGSICEEEEEEMESTRRAQQKLARTESACSTAGRLLISELARQASNAEEVMVVEATEDPSEAAAKNQIQDDQGTETDEMASLKLMVSALEDRACNIEAQFHEYCDMKEQESAYQKMQIMCLGMKLELLESQNQQLEAAAAEIRAGAEEFTAMRGKLERLQGRFKKMSKRSKQDSDAFGERIVALDAKQAQMTRRCEEFEQSMEEMKQLTLQLLEQKGANNENVEVAVERSLRNLSSGRDLVDGLEALRDRWAAGMEEMIYLGWITAWLQHDLMLIDNDYGGTVLGAGSTYSGDDEYDDDQDGVVLEEQEEERKKKGETMVASVPPSNQVELRKAGSVSPSASGTAPPRRSVEMEPSCMGFAAAAAGGRGRDGSGGGWSIGRPRLIRKLRGWATGGKAGGSGKTTRCRIVGPCCQK</sequence>
<dbReference type="InterPro" id="IPR044180">
    <property type="entry name" value="FKBP18-like"/>
</dbReference>
<proteinExistence type="predicted"/>
<dbReference type="PROSITE" id="PS50059">
    <property type="entry name" value="FKBP_PPIASE"/>
    <property type="match status" value="1"/>
</dbReference>
<dbReference type="PANTHER" id="PTHR47862">
    <property type="entry name" value="PEPTIDYL-PROLYL CIS-TRANS ISOMERASE FKBP18, CHLOROPLASTIC"/>
    <property type="match status" value="1"/>
</dbReference>
<dbReference type="AlphaFoldDB" id="A0A811NEJ7"/>
<accession>A0A811NEJ7</accession>
<protein>
    <recommendedName>
        <fullName evidence="1">peptidylprolyl isomerase</fullName>
        <ecNumber evidence="1">5.2.1.8</ecNumber>
    </recommendedName>
</protein>
<dbReference type="GO" id="GO:0003755">
    <property type="term" value="F:peptidyl-prolyl cis-trans isomerase activity"/>
    <property type="evidence" value="ECO:0007669"/>
    <property type="project" value="UniProtKB-KW"/>
</dbReference>
<dbReference type="EC" id="5.2.1.8" evidence="1"/>
<organism evidence="5 6">
    <name type="scientific">Miscanthus lutarioriparius</name>
    <dbReference type="NCBI Taxonomy" id="422564"/>
    <lineage>
        <taxon>Eukaryota</taxon>
        <taxon>Viridiplantae</taxon>
        <taxon>Streptophyta</taxon>
        <taxon>Embryophyta</taxon>
        <taxon>Tracheophyta</taxon>
        <taxon>Spermatophyta</taxon>
        <taxon>Magnoliopsida</taxon>
        <taxon>Liliopsida</taxon>
        <taxon>Poales</taxon>
        <taxon>Poaceae</taxon>
        <taxon>PACMAD clade</taxon>
        <taxon>Panicoideae</taxon>
        <taxon>Andropogonodae</taxon>
        <taxon>Andropogoneae</taxon>
        <taxon>Saccharinae</taxon>
        <taxon>Miscanthus</taxon>
    </lineage>
</organism>
<dbReference type="OrthoDB" id="1902587at2759"/>
<evidence type="ECO:0000256" key="1">
    <source>
        <dbReference type="PROSITE-ProRule" id="PRU00277"/>
    </source>
</evidence>
<dbReference type="InterPro" id="IPR001179">
    <property type="entry name" value="PPIase_FKBP_dom"/>
</dbReference>
<dbReference type="Pfam" id="PF00254">
    <property type="entry name" value="FKBP_C"/>
    <property type="match status" value="1"/>
</dbReference>
<gene>
    <name evidence="5" type="ORF">NCGR_LOCUS14209</name>
</gene>
<evidence type="ECO:0000256" key="2">
    <source>
        <dbReference type="SAM" id="Coils"/>
    </source>
</evidence>
<evidence type="ECO:0000313" key="5">
    <source>
        <dbReference type="EMBL" id="CAD6220782.1"/>
    </source>
</evidence>
<feature type="coiled-coil region" evidence="2">
    <location>
        <begin position="351"/>
        <end position="381"/>
    </location>
</feature>